<dbReference type="InterPro" id="IPR023198">
    <property type="entry name" value="PGP-like_dom2"/>
</dbReference>
<evidence type="ECO:0000313" key="2">
    <source>
        <dbReference type="Proteomes" id="UP001183246"/>
    </source>
</evidence>
<dbReference type="Gene3D" id="1.10.150.240">
    <property type="entry name" value="Putative phosphatase, domain 2"/>
    <property type="match status" value="1"/>
</dbReference>
<dbReference type="SFLD" id="SFLDG01129">
    <property type="entry name" value="C1.5:_HAD__Beta-PGM__Phosphata"/>
    <property type="match status" value="1"/>
</dbReference>
<organism evidence="1 2">
    <name type="scientific">Streptomyces litchfieldiae</name>
    <dbReference type="NCBI Taxonomy" id="3075543"/>
    <lineage>
        <taxon>Bacteria</taxon>
        <taxon>Bacillati</taxon>
        <taxon>Actinomycetota</taxon>
        <taxon>Actinomycetes</taxon>
        <taxon>Kitasatosporales</taxon>
        <taxon>Streptomycetaceae</taxon>
        <taxon>Streptomyces</taxon>
    </lineage>
</organism>
<dbReference type="InterPro" id="IPR036412">
    <property type="entry name" value="HAD-like_sf"/>
</dbReference>
<dbReference type="SFLD" id="SFLDS00003">
    <property type="entry name" value="Haloacid_Dehalogenase"/>
    <property type="match status" value="1"/>
</dbReference>
<dbReference type="Gene3D" id="3.40.50.1000">
    <property type="entry name" value="HAD superfamily/HAD-like"/>
    <property type="match status" value="1"/>
</dbReference>
<accession>A0ABU2MW22</accession>
<dbReference type="NCBIfam" id="TIGR01509">
    <property type="entry name" value="HAD-SF-IA-v3"/>
    <property type="match status" value="1"/>
</dbReference>
<dbReference type="PANTHER" id="PTHR43481:SF4">
    <property type="entry name" value="GLYCEROL-1-PHOSPHATE PHOSPHOHYDROLASE 1-RELATED"/>
    <property type="match status" value="1"/>
</dbReference>
<dbReference type="PRINTS" id="PR00413">
    <property type="entry name" value="HADHALOGNASE"/>
</dbReference>
<evidence type="ECO:0000313" key="1">
    <source>
        <dbReference type="EMBL" id="MDT0345799.1"/>
    </source>
</evidence>
<gene>
    <name evidence="1" type="ORF">RM590_24880</name>
</gene>
<dbReference type="SUPFAM" id="SSF56784">
    <property type="entry name" value="HAD-like"/>
    <property type="match status" value="1"/>
</dbReference>
<proteinExistence type="predicted"/>
<dbReference type="InterPro" id="IPR051806">
    <property type="entry name" value="HAD-like_SPP"/>
</dbReference>
<comment type="caution">
    <text evidence="1">The sequence shown here is derived from an EMBL/GenBank/DDBJ whole genome shotgun (WGS) entry which is preliminary data.</text>
</comment>
<dbReference type="PANTHER" id="PTHR43481">
    <property type="entry name" value="FRUCTOSE-1-PHOSPHATE PHOSPHATASE"/>
    <property type="match status" value="1"/>
</dbReference>
<dbReference type="RefSeq" id="WP_311706932.1">
    <property type="nucleotide sequence ID" value="NZ_JAVREL010000016.1"/>
</dbReference>
<keyword evidence="2" id="KW-1185">Reference proteome</keyword>
<reference evidence="2" key="1">
    <citation type="submission" date="2023-07" db="EMBL/GenBank/DDBJ databases">
        <title>30 novel species of actinomycetes from the DSMZ collection.</title>
        <authorList>
            <person name="Nouioui I."/>
        </authorList>
    </citation>
    <scope>NUCLEOTIDE SEQUENCE [LARGE SCALE GENOMIC DNA]</scope>
    <source>
        <strain evidence="2">DSM 44938</strain>
    </source>
</reference>
<dbReference type="EMBL" id="JAVREL010000016">
    <property type="protein sequence ID" value="MDT0345799.1"/>
    <property type="molecule type" value="Genomic_DNA"/>
</dbReference>
<dbReference type="InterPro" id="IPR006439">
    <property type="entry name" value="HAD-SF_hydro_IA"/>
</dbReference>
<dbReference type="Pfam" id="PF00702">
    <property type="entry name" value="Hydrolase"/>
    <property type="match status" value="1"/>
</dbReference>
<dbReference type="InterPro" id="IPR023214">
    <property type="entry name" value="HAD_sf"/>
</dbReference>
<name>A0ABU2MW22_9ACTN</name>
<dbReference type="Proteomes" id="UP001183246">
    <property type="component" value="Unassembled WGS sequence"/>
</dbReference>
<sequence>MVEEYKALIVDWDGTLVDSQPLNLRSLAAALAGHGVTLRKEWYRARLGTSGEELLAELGVPVESVPAILTACGDLIVREVAALPTFPTVVGWVKRARAAGLPRAVASGGGGQVVRTGLQATGLAPLFEAVVTREAVPRGKPAPDLFLAAARQLGVAPERCLAIEDADEGLAAAAAAGMDAVDVRAWVTSRFT</sequence>
<protein>
    <submittedName>
        <fullName evidence="1">HAD family phosphatase</fullName>
    </submittedName>
</protein>